<dbReference type="OrthoDB" id="5509947at2"/>
<organism evidence="1 2">
    <name type="scientific">Microbacterium protaetiae</name>
    <dbReference type="NCBI Taxonomy" id="2509458"/>
    <lineage>
        <taxon>Bacteria</taxon>
        <taxon>Bacillati</taxon>
        <taxon>Actinomycetota</taxon>
        <taxon>Actinomycetes</taxon>
        <taxon>Micrococcales</taxon>
        <taxon>Microbacteriaceae</taxon>
        <taxon>Microbacterium</taxon>
    </lineage>
</organism>
<evidence type="ECO:0000313" key="1">
    <source>
        <dbReference type="EMBL" id="QAY58673.1"/>
    </source>
</evidence>
<reference evidence="1 2" key="1">
    <citation type="submission" date="2019-01" db="EMBL/GenBank/DDBJ databases">
        <title>Genome sequencing of strain DFW100M-13.</title>
        <authorList>
            <person name="Heo J."/>
            <person name="Kim S.-J."/>
            <person name="Kim J.-S."/>
            <person name="Hong S.-B."/>
            <person name="Kwon S.-W."/>
        </authorList>
    </citation>
    <scope>NUCLEOTIDE SEQUENCE [LARGE SCALE GENOMIC DNA]</scope>
    <source>
        <strain evidence="1 2">DFW100M-13</strain>
    </source>
</reference>
<dbReference type="AlphaFoldDB" id="A0A4P6EBJ4"/>
<keyword evidence="2" id="KW-1185">Reference proteome</keyword>
<dbReference type="Pfam" id="PF13289">
    <property type="entry name" value="SIR2_2"/>
    <property type="match status" value="1"/>
</dbReference>
<dbReference type="Proteomes" id="UP000293995">
    <property type="component" value="Chromosome"/>
</dbReference>
<protein>
    <submittedName>
        <fullName evidence="1">Uncharacterized protein</fullName>
    </submittedName>
</protein>
<name>A0A4P6EBJ4_9MICO</name>
<dbReference type="SUPFAM" id="SSF52467">
    <property type="entry name" value="DHS-like NAD/FAD-binding domain"/>
    <property type="match status" value="1"/>
</dbReference>
<accession>A0A4P6EBJ4</accession>
<dbReference type="Gene3D" id="3.40.50.1220">
    <property type="entry name" value="TPP-binding domain"/>
    <property type="match status" value="1"/>
</dbReference>
<sequence>MVTTPGGAAVRQQPSWRRHMSNPLSPLAMLATSMQAQPGVYALLLGSGVSTSAGVPTGWGVVTELVRRVAAVEDPASIEDAASDPEKWWHDHHGEHLGYSSLLEALAPTPATRQGLLADFFEPSDEEREQRIKTPSRGHLAIAELVKRGSVKVIVTTNFDRLMEQALDAVGIAPQVIARPEAVNGMKPLAHAPATVIKVHGDYLDLGSRNTPAELDQYPEEWVTLLARVFDEYGLVVSGWSAEWDTALVRLIESTPNRRYPLYWDARSGKGANAQKLIAARSGQIIPAAGADELFNELSSALEALDRLAEPPLTTAMAVTRLKRYLPDPVRRIDLHDLVMEATDKVGEGVKNQPLSIDGLDAAILQEVLEAHREQSRQLCALLVAGVWHDLDGAHDRLWMDVLERLIEAGTTRRLGVPVQQVLEQARLYSALLVHTAVGVAATRRGRDPLLIKLATEVMGTVDMGTRIRLPACQIIHPYRVLDKESVNALPRWNGGSGWTYPLSHLLKADVRAIFEDLIPEASDYEDTFHGYEYRMSLLHENTNATYSGVYHAMPGEYVGERAWSWDDRNVPLAEIAFRDAGQRNSDWPWVRLLGGEAGYDQALIDHRGVLENFKYHNMR</sequence>
<dbReference type="InterPro" id="IPR029035">
    <property type="entry name" value="DHS-like_NAD/FAD-binding_dom"/>
</dbReference>
<gene>
    <name evidence="1" type="ORF">ET475_00725</name>
</gene>
<proteinExistence type="predicted"/>
<evidence type="ECO:0000313" key="2">
    <source>
        <dbReference type="Proteomes" id="UP000293995"/>
    </source>
</evidence>
<dbReference type="KEGG" id="mprt:ET475_00725"/>
<dbReference type="EMBL" id="CP035494">
    <property type="protein sequence ID" value="QAY58673.1"/>
    <property type="molecule type" value="Genomic_DNA"/>
</dbReference>